<dbReference type="PROSITE" id="PS51257">
    <property type="entry name" value="PROKAR_LIPOPROTEIN"/>
    <property type="match status" value="1"/>
</dbReference>
<dbReference type="PANTHER" id="PTHR43649">
    <property type="entry name" value="ARABINOSE-BINDING PROTEIN-RELATED"/>
    <property type="match status" value="1"/>
</dbReference>
<dbReference type="RefSeq" id="WP_046703378.1">
    <property type="nucleotide sequence ID" value="NZ_JARAUR010000025.1"/>
</dbReference>
<dbReference type="Proteomes" id="UP001271274">
    <property type="component" value="Unassembled WGS sequence"/>
</dbReference>
<evidence type="ECO:0000313" key="5">
    <source>
        <dbReference type="Proteomes" id="UP001271274"/>
    </source>
</evidence>
<dbReference type="InterPro" id="IPR006059">
    <property type="entry name" value="SBP"/>
</dbReference>
<dbReference type="SUPFAM" id="SSF53850">
    <property type="entry name" value="Periplasmic binding protein-like II"/>
    <property type="match status" value="1"/>
</dbReference>
<evidence type="ECO:0000256" key="1">
    <source>
        <dbReference type="ARBA" id="ARBA00008520"/>
    </source>
</evidence>
<keyword evidence="2" id="KW-0813">Transport</keyword>
<keyword evidence="3" id="KW-0732">Signal</keyword>
<comment type="similarity">
    <text evidence="1">Belongs to the bacterial solute-binding protein 1 family.</text>
</comment>
<sequence length="455" mass="47813">MRRFNEARRNPLPRALTALSAVAVLTSSAVACSSSGSEGSDTTGSAPVTLTVQQQTGQETLFGYFAKAFHKAHPNVTVKLQTISQEQKAGSNLTVLGSANAPDVGFVPVGSSPYTALTSRGGLTDLSDVWSSGDLAKRYGSGVSGSLKVGGKPYVVAFSQAIYNVVWYNPAAFAKAGVTVPTDHRFATPEDLIAAAKKLKSAGYAPLQLGGASGYQASWMVDALLPTSASPAQLENYLASYNSKTAVTAKYTDPAFTKVLSTLENYRKSGVYQDGFLGQKYQDAETPFLAGKAGMFLGGNFTAADFVPAKTSVKPDWLLLPPVNAGTKTTQTGYYGDALGIPVRAQHKAWAKKFLEFVMSEKAQSEGVVGTANLLPGVKDLPASAFTKLDANSRSILADIAKNGSAAGWTSVVPNALAQTFIDPKIQAMYSGSLSPSALAQQQQDELLSFRKSAS</sequence>
<name>A0ABU4NVA1_9ACTN</name>
<dbReference type="Pfam" id="PF01547">
    <property type="entry name" value="SBP_bac_1"/>
    <property type="match status" value="1"/>
</dbReference>
<organism evidence="4 5">
    <name type="scientific">Streptomyces europaeiscabiei</name>
    <dbReference type="NCBI Taxonomy" id="146819"/>
    <lineage>
        <taxon>Bacteria</taxon>
        <taxon>Bacillati</taxon>
        <taxon>Actinomycetota</taxon>
        <taxon>Actinomycetes</taxon>
        <taxon>Kitasatosporales</taxon>
        <taxon>Streptomycetaceae</taxon>
        <taxon>Streptomyces</taxon>
    </lineage>
</organism>
<reference evidence="4 5" key="1">
    <citation type="journal article" date="2023" name="Microb. Genom.">
        <title>Mesoterricola silvestris gen. nov., sp. nov., Mesoterricola sediminis sp. nov., Geothrix oryzae sp. nov., Geothrix edaphica sp. nov., Geothrix rubra sp. nov., and Geothrix limicola sp. nov., six novel members of Acidobacteriota isolated from soils.</title>
        <authorList>
            <person name="Weisberg A.J."/>
            <person name="Pearce E."/>
            <person name="Kramer C.G."/>
            <person name="Chang J.H."/>
            <person name="Clarke C.R."/>
        </authorList>
    </citation>
    <scope>NUCLEOTIDE SEQUENCE [LARGE SCALE GENOMIC DNA]</scope>
    <source>
        <strain evidence="4 5">ID09-01A</strain>
    </source>
</reference>
<gene>
    <name evidence="4" type="ORF">PV662_44290</name>
</gene>
<evidence type="ECO:0000256" key="2">
    <source>
        <dbReference type="ARBA" id="ARBA00022448"/>
    </source>
</evidence>
<proteinExistence type="inferred from homology"/>
<evidence type="ECO:0000256" key="3">
    <source>
        <dbReference type="SAM" id="SignalP"/>
    </source>
</evidence>
<protein>
    <submittedName>
        <fullName evidence="4">Extracellular solute-binding protein</fullName>
    </submittedName>
</protein>
<dbReference type="InterPro" id="IPR050490">
    <property type="entry name" value="Bact_solute-bd_prot1"/>
</dbReference>
<comment type="caution">
    <text evidence="4">The sequence shown here is derived from an EMBL/GenBank/DDBJ whole genome shotgun (WGS) entry which is preliminary data.</text>
</comment>
<accession>A0ABU4NVA1</accession>
<dbReference type="EMBL" id="JARAYU010000030">
    <property type="protein sequence ID" value="MDX3706582.1"/>
    <property type="molecule type" value="Genomic_DNA"/>
</dbReference>
<dbReference type="Gene3D" id="3.40.190.10">
    <property type="entry name" value="Periplasmic binding protein-like II"/>
    <property type="match status" value="2"/>
</dbReference>
<evidence type="ECO:0000313" key="4">
    <source>
        <dbReference type="EMBL" id="MDX3706582.1"/>
    </source>
</evidence>
<dbReference type="PANTHER" id="PTHR43649:SF29">
    <property type="entry name" value="OSMOPROTECTIVE COMPOUNDS-BINDING PROTEIN GGTB"/>
    <property type="match status" value="1"/>
</dbReference>
<keyword evidence="5" id="KW-1185">Reference proteome</keyword>
<feature type="chain" id="PRO_5045057166" evidence="3">
    <location>
        <begin position="32"/>
        <end position="455"/>
    </location>
</feature>
<feature type="signal peptide" evidence="3">
    <location>
        <begin position="1"/>
        <end position="31"/>
    </location>
</feature>